<keyword evidence="3" id="KW-1185">Reference proteome</keyword>
<dbReference type="SUPFAM" id="SSF53213">
    <property type="entry name" value="LigB-like"/>
    <property type="match status" value="1"/>
</dbReference>
<dbReference type="InterPro" id="IPR023473">
    <property type="entry name" value="AMMECR1"/>
</dbReference>
<feature type="domain" description="AMMECR1" evidence="1">
    <location>
        <begin position="291"/>
        <end position="461"/>
    </location>
</feature>
<sequence length="461" mass="49698">MSILAAFVVPHPPLLVPEVGRGEEKEIHATTAAYEEVARQIAVLHPETVVLLSPHAPAYGDYFQFTNGSAASGSFEAFGAPKVKLEAALDEELIQKLSELCQAQDLPGGTLGGRQKALDHGTLVPLYFIQPKNPHLRLVRIALSGLPLEEHYRLGMLIAKATKATGRSVVVVASGDLSHKLTAQGPYGFAEEGPIFDRQVTQALAQGDFYALLKLDRNFTAAAAECGLRSILILAGALDRQNVEAKLLSYEGPFGVGYAVASFYPGEANPQRAFLQQKLSEETQRLDSLRMAEDPFIALARYALETKVRKGETPALPPLLPPSLTQVRAGVFVSLKLFGELRGCIGTISPVTASLGEEILRNAVLSGTEDPRFSPVTPRELPLLVYSVDVLGPPEPISGLAELDPLRYGVIVRHRGRSGLLLPDLPGVTTAKEQVAIALRKAGIDPQSSYGLERFEVVRHT</sequence>
<dbReference type="PANTHER" id="PTHR13016:SF0">
    <property type="entry name" value="AMME SYNDROME CANDIDATE GENE 1 PROTEIN"/>
    <property type="match status" value="1"/>
</dbReference>
<dbReference type="NCBIfam" id="TIGR04335">
    <property type="entry name" value="AmmeMemoSam_A"/>
    <property type="match status" value="1"/>
</dbReference>
<dbReference type="AlphaFoldDB" id="A0A941CQX8"/>
<dbReference type="CDD" id="cd07951">
    <property type="entry name" value="ED_3B_N_AMMECR1"/>
    <property type="match status" value="1"/>
</dbReference>
<name>A0A941CQX8_9CLOT</name>
<dbReference type="EMBL" id="JAGSCS010000012">
    <property type="protein sequence ID" value="MBR0576602.1"/>
    <property type="molecule type" value="Genomic_DNA"/>
</dbReference>
<evidence type="ECO:0000313" key="3">
    <source>
        <dbReference type="Proteomes" id="UP000675379"/>
    </source>
</evidence>
<comment type="caution">
    <text evidence="2">The sequence shown here is derived from an EMBL/GenBank/DDBJ whole genome shotgun (WGS) entry which is preliminary data.</text>
</comment>
<proteinExistence type="predicted"/>
<dbReference type="InterPro" id="IPR027623">
    <property type="entry name" value="AmmeMemoSam_A"/>
</dbReference>
<dbReference type="InterPro" id="IPR036071">
    <property type="entry name" value="AMMECR1_dom_sf"/>
</dbReference>
<accession>A0A941CQX8</accession>
<dbReference type="SUPFAM" id="SSF143447">
    <property type="entry name" value="AMMECR1-like"/>
    <property type="match status" value="1"/>
</dbReference>
<evidence type="ECO:0000313" key="2">
    <source>
        <dbReference type="EMBL" id="MBR0576602.1"/>
    </source>
</evidence>
<gene>
    <name evidence="2" type="primary">amrA</name>
    <name evidence="2" type="ORF">KCG48_09655</name>
</gene>
<dbReference type="InterPro" id="IPR027485">
    <property type="entry name" value="AMMECR1_N"/>
</dbReference>
<organism evidence="2 3">
    <name type="scientific">Proteiniclasticum sediminis</name>
    <dbReference type="NCBI Taxonomy" id="2804028"/>
    <lineage>
        <taxon>Bacteria</taxon>
        <taxon>Bacillati</taxon>
        <taxon>Bacillota</taxon>
        <taxon>Clostridia</taxon>
        <taxon>Eubacteriales</taxon>
        <taxon>Clostridiaceae</taxon>
        <taxon>Proteiniclasticum</taxon>
    </lineage>
</organism>
<dbReference type="Gene3D" id="3.30.700.20">
    <property type="entry name" value="Hypothetical protein ph0010, domain 1"/>
    <property type="match status" value="1"/>
</dbReference>
<reference evidence="2" key="1">
    <citation type="submission" date="2021-04" db="EMBL/GenBank/DDBJ databases">
        <title>Proteiniclasticum sedimins sp. nov., an obligate anaerobic bacterium isolated from anaerobic sludge.</title>
        <authorList>
            <person name="Liu J."/>
        </authorList>
    </citation>
    <scope>NUCLEOTIDE SEQUENCE</scope>
    <source>
        <strain evidence="2">BAD-10</strain>
    </source>
</reference>
<dbReference type="InterPro" id="IPR002733">
    <property type="entry name" value="AMMECR1_domain"/>
</dbReference>
<dbReference type="Proteomes" id="UP000675379">
    <property type="component" value="Unassembled WGS sequence"/>
</dbReference>
<dbReference type="GO" id="GO:0008198">
    <property type="term" value="F:ferrous iron binding"/>
    <property type="evidence" value="ECO:0007669"/>
    <property type="project" value="InterPro"/>
</dbReference>
<dbReference type="InterPro" id="IPR004183">
    <property type="entry name" value="Xdiol_dOase_suB"/>
</dbReference>
<dbReference type="Pfam" id="PF01871">
    <property type="entry name" value="AMMECR1"/>
    <property type="match status" value="1"/>
</dbReference>
<dbReference type="GO" id="GO:0016702">
    <property type="term" value="F:oxidoreductase activity, acting on single donors with incorporation of molecular oxygen, incorporation of two atoms of oxygen"/>
    <property type="evidence" value="ECO:0007669"/>
    <property type="project" value="UniProtKB-ARBA"/>
</dbReference>
<dbReference type="NCBIfam" id="TIGR04336">
    <property type="entry name" value="AmmeMemoSam_B"/>
    <property type="match status" value="1"/>
</dbReference>
<protein>
    <submittedName>
        <fullName evidence="2">AmmeMemoRadiSam system protein A</fullName>
    </submittedName>
</protein>
<dbReference type="PROSITE" id="PS51112">
    <property type="entry name" value="AMMECR1"/>
    <property type="match status" value="1"/>
</dbReference>
<dbReference type="PANTHER" id="PTHR13016">
    <property type="entry name" value="AMMECR1 HOMOLOG"/>
    <property type="match status" value="1"/>
</dbReference>
<dbReference type="RefSeq" id="WP_211801734.1">
    <property type="nucleotide sequence ID" value="NZ_JAGSCS010000012.1"/>
</dbReference>
<evidence type="ECO:0000259" key="1">
    <source>
        <dbReference type="PROSITE" id="PS51112"/>
    </source>
</evidence>
<dbReference type="Pfam" id="PF02900">
    <property type="entry name" value="LigB"/>
    <property type="match status" value="1"/>
</dbReference>
<dbReference type="Gene3D" id="3.40.830.10">
    <property type="entry name" value="LigB-like"/>
    <property type="match status" value="1"/>
</dbReference>